<organism evidence="3 4">
    <name type="scientific">Pogona vitticeps</name>
    <name type="common">central bearded dragon</name>
    <dbReference type="NCBI Taxonomy" id="103695"/>
    <lineage>
        <taxon>Eukaryota</taxon>
        <taxon>Metazoa</taxon>
        <taxon>Chordata</taxon>
        <taxon>Craniata</taxon>
        <taxon>Vertebrata</taxon>
        <taxon>Euteleostomi</taxon>
        <taxon>Lepidosauria</taxon>
        <taxon>Squamata</taxon>
        <taxon>Bifurcata</taxon>
        <taxon>Unidentata</taxon>
        <taxon>Episquamata</taxon>
        <taxon>Toxicofera</taxon>
        <taxon>Iguania</taxon>
        <taxon>Acrodonta</taxon>
        <taxon>Agamidae</taxon>
        <taxon>Amphibolurinae</taxon>
        <taxon>Pogona</taxon>
    </lineage>
</organism>
<sequence>MAAEPSGQVDPADRSGRISHELWLWAKAQILALHPPPRGMGSSTYAAARSGIPPRGAEAQPATSLQVTNPGKGVWNQQQLHRELLFTHRKGLSLRSKPELLQVLEHRNRRREGPESASEQSPLEQELLRRQQKRGQNLQQEATGDTVGNQPEFIRVRENLRRTLHSRDPSPHRTALSPTSSPFLRSPLTKRQPLKAPATHSPVAPQAEGQPLQGSPEASLLSSAPPQCPLGNT</sequence>
<proteinExistence type="predicted"/>
<dbReference type="GO" id="GO:0043005">
    <property type="term" value="C:neuron projection"/>
    <property type="evidence" value="ECO:0007669"/>
    <property type="project" value="TreeGrafter"/>
</dbReference>
<dbReference type="GeneID" id="110078647"/>
<dbReference type="KEGG" id="pvt:110078647"/>
<dbReference type="RefSeq" id="XP_020648691.2">
    <property type="nucleotide sequence ID" value="XM_020793032.2"/>
</dbReference>
<feature type="compositionally biased region" description="Polar residues" evidence="2">
    <location>
        <begin position="134"/>
        <end position="149"/>
    </location>
</feature>
<evidence type="ECO:0000313" key="3">
    <source>
        <dbReference type="Proteomes" id="UP001652642"/>
    </source>
</evidence>
<dbReference type="Pfam" id="PF06625">
    <property type="entry name" value="DUF1151"/>
    <property type="match status" value="1"/>
</dbReference>
<dbReference type="Proteomes" id="UP001652642">
    <property type="component" value="Chromosome 2"/>
</dbReference>
<accession>A0A6J0TJT6</accession>
<evidence type="ECO:0000313" key="4">
    <source>
        <dbReference type="RefSeq" id="XP_020648691.2"/>
    </source>
</evidence>
<keyword evidence="3" id="KW-1185">Reference proteome</keyword>
<dbReference type="GO" id="GO:0001725">
    <property type="term" value="C:stress fiber"/>
    <property type="evidence" value="ECO:0007669"/>
    <property type="project" value="TreeGrafter"/>
</dbReference>
<dbReference type="InterPro" id="IPR009533">
    <property type="entry name" value="FAM107"/>
</dbReference>
<reference evidence="3" key="1">
    <citation type="submission" date="2025-05" db="UniProtKB">
        <authorList>
            <consortium name="RefSeq"/>
        </authorList>
    </citation>
    <scope>NUCLEOTIDE SEQUENCE [LARGE SCALE GENOMIC DNA]</scope>
</reference>
<dbReference type="GO" id="GO:0051017">
    <property type="term" value="P:actin filament bundle assembly"/>
    <property type="evidence" value="ECO:0007669"/>
    <property type="project" value="TreeGrafter"/>
</dbReference>
<feature type="compositionally biased region" description="Basic and acidic residues" evidence="2">
    <location>
        <begin position="154"/>
        <end position="171"/>
    </location>
</feature>
<dbReference type="OrthoDB" id="9048587at2759"/>
<feature type="region of interest" description="Disordered" evidence="2">
    <location>
        <begin position="107"/>
        <end position="233"/>
    </location>
</feature>
<dbReference type="GO" id="GO:0032956">
    <property type="term" value="P:regulation of actin cytoskeleton organization"/>
    <property type="evidence" value="ECO:0007669"/>
    <property type="project" value="TreeGrafter"/>
</dbReference>
<reference evidence="4" key="2">
    <citation type="submission" date="2025-08" db="UniProtKB">
        <authorList>
            <consortium name="RefSeq"/>
        </authorList>
    </citation>
    <scope>IDENTIFICATION</scope>
</reference>
<dbReference type="PANTHER" id="PTHR16768">
    <property type="entry name" value="DOWN REGULATED IN RENAL CARCINOMA 1/TU3A"/>
    <property type="match status" value="1"/>
</dbReference>
<keyword evidence="1" id="KW-0175">Coiled coil</keyword>
<evidence type="ECO:0000256" key="2">
    <source>
        <dbReference type="SAM" id="MobiDB-lite"/>
    </source>
</evidence>
<protein>
    <submittedName>
        <fullName evidence="4">Uncharacterized protein isoform X2</fullName>
    </submittedName>
</protein>
<dbReference type="GO" id="GO:0045202">
    <property type="term" value="C:synapse"/>
    <property type="evidence" value="ECO:0007669"/>
    <property type="project" value="TreeGrafter"/>
</dbReference>
<name>A0A6J0TJT6_9SAUR</name>
<gene>
    <name evidence="4" type="primary">LOC110078647</name>
</gene>
<dbReference type="PANTHER" id="PTHR16768:SF4">
    <property type="entry name" value="PROTEIN FAM107B ISOFORM X1"/>
    <property type="match status" value="1"/>
</dbReference>
<feature type="compositionally biased region" description="Low complexity" evidence="2">
    <location>
        <begin position="215"/>
        <end position="225"/>
    </location>
</feature>
<feature type="region of interest" description="Disordered" evidence="2">
    <location>
        <begin position="36"/>
        <end position="65"/>
    </location>
</feature>
<evidence type="ECO:0000256" key="1">
    <source>
        <dbReference type="ARBA" id="ARBA00023054"/>
    </source>
</evidence>
<dbReference type="GO" id="GO:0030041">
    <property type="term" value="P:actin filament polymerization"/>
    <property type="evidence" value="ECO:0007669"/>
    <property type="project" value="TreeGrafter"/>
</dbReference>
<dbReference type="AlphaFoldDB" id="A0A6J0TJT6"/>
<dbReference type="InParanoid" id="A0A6J0TJT6"/>